<dbReference type="SUPFAM" id="SSF53474">
    <property type="entry name" value="alpha/beta-Hydrolases"/>
    <property type="match status" value="1"/>
</dbReference>
<dbReference type="EMBL" id="CAUYUJ010014873">
    <property type="protein sequence ID" value="CAK0847122.1"/>
    <property type="molecule type" value="Genomic_DNA"/>
</dbReference>
<name>A0ABN9TMC6_9DINO</name>
<gene>
    <name evidence="1" type="ORF">PCOR1329_LOCUS40414</name>
</gene>
<evidence type="ECO:0000313" key="1">
    <source>
        <dbReference type="EMBL" id="CAK0847122.1"/>
    </source>
</evidence>
<dbReference type="Proteomes" id="UP001189429">
    <property type="component" value="Unassembled WGS sequence"/>
</dbReference>
<keyword evidence="2" id="KW-1185">Reference proteome</keyword>
<accession>A0ABN9TMC6</accession>
<evidence type="ECO:0000313" key="2">
    <source>
        <dbReference type="Proteomes" id="UP001189429"/>
    </source>
</evidence>
<evidence type="ECO:0008006" key="3">
    <source>
        <dbReference type="Google" id="ProtNLM"/>
    </source>
</evidence>
<dbReference type="Gene3D" id="3.40.50.1820">
    <property type="entry name" value="alpha/beta hydrolase"/>
    <property type="match status" value="1"/>
</dbReference>
<protein>
    <recommendedName>
        <fullName evidence="3">Fungal lipase-like domain-containing protein</fullName>
    </recommendedName>
</protein>
<sequence>MLGTTSEPSMEACQARCASTIDCMTFTFTLVPGKLPKVAGDCRLQSAMSWHSNASLPVLSGPARFQSCCTETPLLVDAMFTFGAPAISFPAASNPGGRCIPGVRMYTENDRLPGGGYGWQEDAAAMHTRYPHAKTPVFVLRDANKSTSQYYECYHTPMSTDQLVERMPLMKGAMYHEWRLHGITDVYAKRLAGMSLPNTSRLSKEKLDKYIQIGLNLTDMADKTYTQNLSAAREAVRRDLPGWKLVGYASVMGKAGDQDDVLLLQDEESGDCTISFEGSFGMPDLGSFASDYGTGYCGFDDVHVGVRNELWYITAKPGKPSWASGIKSKLPKCRKVICVGHSLGGALCELFTLCANSNRFGDPDFNKLAWKKVEPQLMPEVDDYTERIARLWSVERGEPVAHIALPYWGIAALALSMMLAMMLPRTLHARTGDKEISIIQANAGSSGASEADSTDVEGQS</sequence>
<organism evidence="1 2">
    <name type="scientific">Prorocentrum cordatum</name>
    <dbReference type="NCBI Taxonomy" id="2364126"/>
    <lineage>
        <taxon>Eukaryota</taxon>
        <taxon>Sar</taxon>
        <taxon>Alveolata</taxon>
        <taxon>Dinophyceae</taxon>
        <taxon>Prorocentrales</taxon>
        <taxon>Prorocentraceae</taxon>
        <taxon>Prorocentrum</taxon>
    </lineage>
</organism>
<reference evidence="1" key="1">
    <citation type="submission" date="2023-10" db="EMBL/GenBank/DDBJ databases">
        <authorList>
            <person name="Chen Y."/>
            <person name="Shah S."/>
            <person name="Dougan E. K."/>
            <person name="Thang M."/>
            <person name="Chan C."/>
        </authorList>
    </citation>
    <scope>NUCLEOTIDE SEQUENCE [LARGE SCALE GENOMIC DNA]</scope>
</reference>
<dbReference type="InterPro" id="IPR029058">
    <property type="entry name" value="AB_hydrolase_fold"/>
</dbReference>
<comment type="caution">
    <text evidence="1">The sequence shown here is derived from an EMBL/GenBank/DDBJ whole genome shotgun (WGS) entry which is preliminary data.</text>
</comment>
<proteinExistence type="predicted"/>
<dbReference type="Gene3D" id="3.50.4.10">
    <property type="entry name" value="Hepatocyte Growth Factor"/>
    <property type="match status" value="1"/>
</dbReference>